<name>A0A6C0CCI8_9ZZZZ</name>
<evidence type="ECO:0000313" key="1">
    <source>
        <dbReference type="EMBL" id="QHT02466.1"/>
    </source>
</evidence>
<reference evidence="1" key="1">
    <citation type="journal article" date="2020" name="Nature">
        <title>Giant virus diversity and host interactions through global metagenomics.</title>
        <authorList>
            <person name="Schulz F."/>
            <person name="Roux S."/>
            <person name="Paez-Espino D."/>
            <person name="Jungbluth S."/>
            <person name="Walsh D.A."/>
            <person name="Denef V.J."/>
            <person name="McMahon K.D."/>
            <person name="Konstantinidis K.T."/>
            <person name="Eloe-Fadrosh E.A."/>
            <person name="Kyrpides N.C."/>
            <person name="Woyke T."/>
        </authorList>
    </citation>
    <scope>NUCLEOTIDE SEQUENCE</scope>
    <source>
        <strain evidence="1">GVMAG-M-3300020595-32</strain>
    </source>
</reference>
<proteinExistence type="predicted"/>
<dbReference type="EMBL" id="MN739395">
    <property type="protein sequence ID" value="QHT02466.1"/>
    <property type="molecule type" value="Genomic_DNA"/>
</dbReference>
<organism evidence="1">
    <name type="scientific">viral metagenome</name>
    <dbReference type="NCBI Taxonomy" id="1070528"/>
    <lineage>
        <taxon>unclassified sequences</taxon>
        <taxon>metagenomes</taxon>
        <taxon>organismal metagenomes</taxon>
    </lineage>
</organism>
<sequence length="113" mass="13595">MCSLEKRIRDLIHFYVKENYNNYLTTNNVKSILESDIPNVVEMLYEQKKDHIQVFVTDSLKIMLKDEMPQDYIINNLLTEIFRDDELCKKRLITEIKLHQQKVQTGKVDYKKI</sequence>
<protein>
    <submittedName>
        <fullName evidence="1">Uncharacterized protein</fullName>
    </submittedName>
</protein>
<accession>A0A6C0CCI8</accession>
<dbReference type="AlphaFoldDB" id="A0A6C0CCI8"/>